<keyword evidence="2" id="KW-1185">Reference proteome</keyword>
<dbReference type="GeneID" id="95592884"/>
<evidence type="ECO:0000313" key="2">
    <source>
        <dbReference type="Proteomes" id="UP000613974"/>
    </source>
</evidence>
<accession>A0ABQ3SEG2</accession>
<reference evidence="2" key="1">
    <citation type="submission" date="2023-07" db="EMBL/GenBank/DDBJ databases">
        <title>Whole genome shotgun sequence of Streptomyces nojiriensis NBRC 13794.</title>
        <authorList>
            <person name="Komaki H."/>
            <person name="Tamura T."/>
        </authorList>
    </citation>
    <scope>NUCLEOTIDE SEQUENCE [LARGE SCALE GENOMIC DNA]</scope>
    <source>
        <strain evidence="2">NBRC 13794</strain>
    </source>
</reference>
<gene>
    <name evidence="1" type="ORF">Snoj_04310</name>
</gene>
<dbReference type="InterPro" id="IPR025855">
    <property type="entry name" value="Replic_Relax"/>
</dbReference>
<dbReference type="EMBL" id="BNEC01000003">
    <property type="protein sequence ID" value="GHI66513.1"/>
    <property type="molecule type" value="Genomic_DNA"/>
</dbReference>
<dbReference type="RefSeq" id="WP_189745579.1">
    <property type="nucleotide sequence ID" value="NZ_BMRL01000018.1"/>
</dbReference>
<name>A0ABQ3SEG2_9ACTN</name>
<sequence length="290" mass="32379">MPPPTRPFTGGRLAQLAVALTPRERQFLAELATLHVATTAQLGRLVFGECKPTTTARLGQRHAERLVRFNLIQRYANRSRDRKVGAPGYVLTLTEAGWSLSGADTAARQRQRRSWMPSDAFLAHRLAISELYVRLTEQGRDGGPTLREFQAEPDSWRRYLGLGDEPLVAKPDAVVRLVTGGLELSWFVEIDRGTEGQRHIVDKCEAYRRFELSGVEQQRFGIFPGVIFIVPTDARRQAVQRVIDRQTAAARGLFVVTTEADMLTALASPITSVCTTEYVQLESTNEEGSR</sequence>
<dbReference type="Proteomes" id="UP000613974">
    <property type="component" value="Unassembled WGS sequence"/>
</dbReference>
<comment type="caution">
    <text evidence="1">The sequence shown here is derived from an EMBL/GenBank/DDBJ whole genome shotgun (WGS) entry which is preliminary data.</text>
</comment>
<proteinExistence type="predicted"/>
<evidence type="ECO:0008006" key="3">
    <source>
        <dbReference type="Google" id="ProtNLM"/>
    </source>
</evidence>
<organism evidence="1 2">
    <name type="scientific">Streptomyces nojiriensis</name>
    <dbReference type="NCBI Taxonomy" id="66374"/>
    <lineage>
        <taxon>Bacteria</taxon>
        <taxon>Bacillati</taxon>
        <taxon>Actinomycetota</taxon>
        <taxon>Actinomycetes</taxon>
        <taxon>Kitasatosporales</taxon>
        <taxon>Streptomycetaceae</taxon>
        <taxon>Streptomyces</taxon>
    </lineage>
</organism>
<dbReference type="Pfam" id="PF13814">
    <property type="entry name" value="Replic_Relax"/>
    <property type="match status" value="1"/>
</dbReference>
<protein>
    <recommendedName>
        <fullName evidence="3">Replication-relaxation</fullName>
    </recommendedName>
</protein>
<evidence type="ECO:0000313" key="1">
    <source>
        <dbReference type="EMBL" id="GHI66513.1"/>
    </source>
</evidence>